<dbReference type="Gene3D" id="1.10.10.60">
    <property type="entry name" value="Homeodomain-like"/>
    <property type="match status" value="1"/>
</dbReference>
<dbReference type="SMART" id="SM00342">
    <property type="entry name" value="HTH_ARAC"/>
    <property type="match status" value="1"/>
</dbReference>
<gene>
    <name evidence="5" type="ORF">MUN86_13740</name>
</gene>
<dbReference type="PANTHER" id="PTHR43280">
    <property type="entry name" value="ARAC-FAMILY TRANSCRIPTIONAL REGULATOR"/>
    <property type="match status" value="1"/>
</dbReference>
<evidence type="ECO:0000256" key="2">
    <source>
        <dbReference type="ARBA" id="ARBA00023125"/>
    </source>
</evidence>
<evidence type="ECO:0000313" key="5">
    <source>
        <dbReference type="EMBL" id="UOQ64640.1"/>
    </source>
</evidence>
<dbReference type="PRINTS" id="PR00032">
    <property type="entry name" value="HTHARAC"/>
</dbReference>
<dbReference type="Pfam" id="PF12833">
    <property type="entry name" value="HTH_18"/>
    <property type="match status" value="1"/>
</dbReference>
<dbReference type="PROSITE" id="PS01124">
    <property type="entry name" value="HTH_ARAC_FAMILY_2"/>
    <property type="match status" value="1"/>
</dbReference>
<sequence>MLHELNRAYAAAPAPPQSTALTITNRFKQLVATSLKSNYSISDYANLLHISPNHLTKSVRSITGKSPTKWLEETIVLEAKALLFQSTLSVAEIASEVGVTDPSYFSRLFKKHAGVSPLVFRRMIEKS</sequence>
<keyword evidence="2" id="KW-0238">DNA-binding</keyword>
<feature type="domain" description="HTH araC/xylS-type" evidence="4">
    <location>
        <begin position="25"/>
        <end position="123"/>
    </location>
</feature>
<protein>
    <submittedName>
        <fullName evidence="5">Helix-turn-helix transcriptional regulator</fullName>
    </submittedName>
</protein>
<evidence type="ECO:0000259" key="4">
    <source>
        <dbReference type="PROSITE" id="PS01124"/>
    </source>
</evidence>
<organism evidence="5 6">
    <name type="scientific">Hymenobacter volaticus</name>
    <dbReference type="NCBI Taxonomy" id="2932254"/>
    <lineage>
        <taxon>Bacteria</taxon>
        <taxon>Pseudomonadati</taxon>
        <taxon>Bacteroidota</taxon>
        <taxon>Cytophagia</taxon>
        <taxon>Cytophagales</taxon>
        <taxon>Hymenobacteraceae</taxon>
        <taxon>Hymenobacter</taxon>
    </lineage>
</organism>
<keyword evidence="3" id="KW-0804">Transcription</keyword>
<reference evidence="5" key="1">
    <citation type="submission" date="2022-04" db="EMBL/GenBank/DDBJ databases">
        <title>Hymenobacter sp. isolated from the air.</title>
        <authorList>
            <person name="Won M."/>
            <person name="Lee C.-M."/>
            <person name="Woen H.-Y."/>
            <person name="Kwon S.-W."/>
        </authorList>
    </citation>
    <scope>NUCLEOTIDE SEQUENCE</scope>
    <source>
        <strain evidence="5">5420S-77</strain>
    </source>
</reference>
<dbReference type="SUPFAM" id="SSF46689">
    <property type="entry name" value="Homeodomain-like"/>
    <property type="match status" value="1"/>
</dbReference>
<accession>A0ABY4G1I2</accession>
<dbReference type="InterPro" id="IPR009057">
    <property type="entry name" value="Homeodomain-like_sf"/>
</dbReference>
<evidence type="ECO:0000256" key="1">
    <source>
        <dbReference type="ARBA" id="ARBA00023015"/>
    </source>
</evidence>
<keyword evidence="6" id="KW-1185">Reference proteome</keyword>
<dbReference type="InterPro" id="IPR018060">
    <property type="entry name" value="HTH_AraC"/>
</dbReference>
<name>A0ABY4G1I2_9BACT</name>
<dbReference type="RefSeq" id="WP_245118549.1">
    <property type="nucleotide sequence ID" value="NZ_CP095061.1"/>
</dbReference>
<evidence type="ECO:0000256" key="3">
    <source>
        <dbReference type="ARBA" id="ARBA00023163"/>
    </source>
</evidence>
<dbReference type="PANTHER" id="PTHR43280:SF32">
    <property type="entry name" value="TRANSCRIPTIONAL REGULATORY PROTEIN"/>
    <property type="match status" value="1"/>
</dbReference>
<dbReference type="Proteomes" id="UP000830401">
    <property type="component" value="Chromosome"/>
</dbReference>
<dbReference type="InterPro" id="IPR020449">
    <property type="entry name" value="Tscrpt_reg_AraC-type_HTH"/>
</dbReference>
<evidence type="ECO:0000313" key="6">
    <source>
        <dbReference type="Proteomes" id="UP000830401"/>
    </source>
</evidence>
<keyword evidence="1" id="KW-0805">Transcription regulation</keyword>
<dbReference type="EMBL" id="CP095061">
    <property type="protein sequence ID" value="UOQ64640.1"/>
    <property type="molecule type" value="Genomic_DNA"/>
</dbReference>
<proteinExistence type="predicted"/>